<feature type="region of interest" description="Disordered" evidence="1">
    <location>
        <begin position="296"/>
        <end position="342"/>
    </location>
</feature>
<dbReference type="InterPro" id="IPR037238">
    <property type="entry name" value="YbiA-like_sf"/>
</dbReference>
<sequence length="556" mass="59877">MNGPVAALLALASPDRAHLDALVTETAVRKALCAEGHHVAGFGLWALRRRARRQDPLVQVLTQPRDWTWLAFAPTSPHNLPPADARLLARISQGLHGVTLVQWSVDDQALTYTTWPIQVTTVRGQSCLVPGAPRPALRVPLRGGPLLADLSRWRTVPEADLLAALVEAYHIEHLAAAEPGAFTNVDVLMQGDGSPVVLEVKRRSRAEADSGAPLTLTVTQTETLRHLRAAGCEVHFAVRVVPPGTVGDPTRALTEGHWWAGAAVIRPGWGEAVLDLLGPVEAPTLSALREARRQATVAAPVQKDPPTPVPSPPERVRAKRWGRAARPDSSRPRVPPSSRLPKAPGHLTSFTFEFEFLGVWSEVPIRLRGQAYAGVGVAFLAAQTLDEDVRQQLAEVTTRGAALRIARRAPQRTDWPTLRATVARDVLRFAYREDRAERLIATLPLLLADTEVFDPLLVGVQGREGLDALTLLRGQLATRAARTAGDRCFSCVFAAPSAWPGFVGCAHPGGAEATVACVGKAAVRGPLQRGKGVLVPVTTPHGPRFVPRSEESADWA</sequence>
<evidence type="ECO:0008006" key="4">
    <source>
        <dbReference type="Google" id="ProtNLM"/>
    </source>
</evidence>
<evidence type="ECO:0000313" key="3">
    <source>
        <dbReference type="Proteomes" id="UP001064971"/>
    </source>
</evidence>
<reference evidence="2" key="1">
    <citation type="submission" date="2022-07" db="EMBL/GenBank/DDBJ databases">
        <title>Complete Genome Sequence of the Radioresistant Bacterium Deinococcus aetherius ST0316, Isolated from the Air Dust collected in Lower Stratosphere above Japan.</title>
        <authorList>
            <person name="Satoh K."/>
            <person name="Hagiwara K."/>
            <person name="Katsumata K."/>
            <person name="Kubo A."/>
            <person name="Yokobori S."/>
            <person name="Yamagishi A."/>
            <person name="Oono Y."/>
            <person name="Narumi I."/>
        </authorList>
    </citation>
    <scope>NUCLEOTIDE SEQUENCE</scope>
    <source>
        <strain evidence="2">ST0316</strain>
        <plasmid evidence="2">pDAETH-3</plasmid>
    </source>
</reference>
<evidence type="ECO:0000313" key="2">
    <source>
        <dbReference type="EMBL" id="BDP44746.1"/>
    </source>
</evidence>
<organism evidence="2 3">
    <name type="scientific">Deinococcus aetherius</name>
    <dbReference type="NCBI Taxonomy" id="200252"/>
    <lineage>
        <taxon>Bacteria</taxon>
        <taxon>Thermotogati</taxon>
        <taxon>Deinococcota</taxon>
        <taxon>Deinococci</taxon>
        <taxon>Deinococcales</taxon>
        <taxon>Deinococcaceae</taxon>
        <taxon>Deinococcus</taxon>
    </lineage>
</organism>
<dbReference type="EMBL" id="AP026563">
    <property type="protein sequence ID" value="BDP44746.1"/>
    <property type="molecule type" value="Genomic_DNA"/>
</dbReference>
<dbReference type="SUPFAM" id="SSF143990">
    <property type="entry name" value="YbiA-like"/>
    <property type="match status" value="1"/>
</dbReference>
<keyword evidence="2" id="KW-0614">Plasmid</keyword>
<dbReference type="Proteomes" id="UP001064971">
    <property type="component" value="Plasmid pDAETH-3"/>
</dbReference>
<proteinExistence type="predicted"/>
<name>A0ABM8ALP7_9DEIO</name>
<geneLocation type="plasmid" evidence="2 3">
    <name>pDAETH-3</name>
</geneLocation>
<feature type="compositionally biased region" description="Pro residues" evidence="1">
    <location>
        <begin position="303"/>
        <end position="313"/>
    </location>
</feature>
<accession>A0ABM8ALP7</accession>
<protein>
    <recommendedName>
        <fullName evidence="4">DUF3883 domain-containing protein</fullName>
    </recommendedName>
</protein>
<dbReference type="RefSeq" id="WP_264778672.1">
    <property type="nucleotide sequence ID" value="NZ_AP026563.1"/>
</dbReference>
<evidence type="ECO:0000256" key="1">
    <source>
        <dbReference type="SAM" id="MobiDB-lite"/>
    </source>
</evidence>
<gene>
    <name evidence="2" type="ORF">DAETH_47150</name>
</gene>
<keyword evidence="3" id="KW-1185">Reference proteome</keyword>
<dbReference type="Gene3D" id="1.10.357.40">
    <property type="entry name" value="YbiA-like"/>
    <property type="match status" value="1"/>
</dbReference>